<evidence type="ECO:0000256" key="10">
    <source>
        <dbReference type="ARBA" id="ARBA00030781"/>
    </source>
</evidence>
<comment type="caution">
    <text evidence="13">The sequence shown here is derived from an EMBL/GenBank/DDBJ whole genome shotgun (WGS) entry which is preliminary data.</text>
</comment>
<dbReference type="CDD" id="cd00756">
    <property type="entry name" value="MoaE"/>
    <property type="match status" value="1"/>
</dbReference>
<evidence type="ECO:0000256" key="9">
    <source>
        <dbReference type="ARBA" id="ARBA00030407"/>
    </source>
</evidence>
<name>A0A370DPA8_9GAMM</name>
<dbReference type="AlphaFoldDB" id="A0A370DPA8"/>
<organism evidence="13 14">
    <name type="scientific">endosymbiont of Escarpia spicata</name>
    <dbReference type="NCBI Taxonomy" id="2200908"/>
    <lineage>
        <taxon>Bacteria</taxon>
        <taxon>Pseudomonadati</taxon>
        <taxon>Pseudomonadota</taxon>
        <taxon>Gammaproteobacteria</taxon>
        <taxon>sulfur-oxidizing symbionts</taxon>
    </lineage>
</organism>
<evidence type="ECO:0000256" key="6">
    <source>
        <dbReference type="ARBA" id="ARBA00023150"/>
    </source>
</evidence>
<keyword evidence="5" id="KW-0808">Transferase</keyword>
<accession>A0A370DPA8</accession>
<evidence type="ECO:0000256" key="8">
    <source>
        <dbReference type="ARBA" id="ARBA00029745"/>
    </source>
</evidence>
<keyword evidence="14" id="KW-1185">Reference proteome</keyword>
<evidence type="ECO:0000256" key="1">
    <source>
        <dbReference type="ARBA" id="ARBA00005046"/>
    </source>
</evidence>
<evidence type="ECO:0000256" key="12">
    <source>
        <dbReference type="ARBA" id="ARBA00049878"/>
    </source>
</evidence>
<dbReference type="InterPro" id="IPR003448">
    <property type="entry name" value="Mopterin_biosynth_MoaE"/>
</dbReference>
<dbReference type="PANTHER" id="PTHR23404">
    <property type="entry name" value="MOLYBDOPTERIN SYNTHASE RELATED"/>
    <property type="match status" value="1"/>
</dbReference>
<dbReference type="Gene3D" id="3.90.1170.40">
    <property type="entry name" value="Molybdopterin biosynthesis MoaE subunit"/>
    <property type="match status" value="1"/>
</dbReference>
<dbReference type="EMBL" id="QFXE01000008">
    <property type="protein sequence ID" value="RDH86754.1"/>
    <property type="molecule type" value="Genomic_DNA"/>
</dbReference>
<evidence type="ECO:0000256" key="2">
    <source>
        <dbReference type="ARBA" id="ARBA00005426"/>
    </source>
</evidence>
<dbReference type="Proteomes" id="UP000254771">
    <property type="component" value="Unassembled WGS sequence"/>
</dbReference>
<dbReference type="InterPro" id="IPR036563">
    <property type="entry name" value="MoaE_sf"/>
</dbReference>
<comment type="pathway">
    <text evidence="1">Cofactor biosynthesis; molybdopterin biosynthesis.</text>
</comment>
<comment type="catalytic activity">
    <reaction evidence="12">
        <text>2 [molybdopterin-synthase sulfur-carrier protein]-C-terminal-Gly-aminoethanethioate + cyclic pyranopterin phosphate + H2O = molybdopterin + 2 [molybdopterin-synthase sulfur-carrier protein]-C-terminal Gly-Gly + 2 H(+)</text>
        <dbReference type="Rhea" id="RHEA:26333"/>
        <dbReference type="Rhea" id="RHEA-COMP:12202"/>
        <dbReference type="Rhea" id="RHEA-COMP:19907"/>
        <dbReference type="ChEBI" id="CHEBI:15377"/>
        <dbReference type="ChEBI" id="CHEBI:15378"/>
        <dbReference type="ChEBI" id="CHEBI:58698"/>
        <dbReference type="ChEBI" id="CHEBI:59648"/>
        <dbReference type="ChEBI" id="CHEBI:90778"/>
        <dbReference type="ChEBI" id="CHEBI:232372"/>
        <dbReference type="EC" id="2.8.1.12"/>
    </reaction>
</comment>
<comment type="similarity">
    <text evidence="2">Belongs to the MoaE family.</text>
</comment>
<evidence type="ECO:0000256" key="11">
    <source>
        <dbReference type="ARBA" id="ARBA00032474"/>
    </source>
</evidence>
<dbReference type="Pfam" id="PF02391">
    <property type="entry name" value="MoaE"/>
    <property type="match status" value="1"/>
</dbReference>
<protein>
    <recommendedName>
        <fullName evidence="4">Molybdopterin synthase catalytic subunit</fullName>
        <ecNumber evidence="3">2.8.1.12</ecNumber>
    </recommendedName>
    <alternativeName>
        <fullName evidence="10">MPT synthase subunit 2</fullName>
    </alternativeName>
    <alternativeName>
        <fullName evidence="8">Molybdenum cofactor biosynthesis protein E</fullName>
    </alternativeName>
    <alternativeName>
        <fullName evidence="9">Molybdopterin-converting factor large subunit</fullName>
    </alternativeName>
    <alternativeName>
        <fullName evidence="11">Molybdopterin-converting factor subunit 2</fullName>
    </alternativeName>
</protein>
<evidence type="ECO:0000256" key="4">
    <source>
        <dbReference type="ARBA" id="ARBA00013858"/>
    </source>
</evidence>
<keyword evidence="6" id="KW-0501">Molybdenum cofactor biosynthesis</keyword>
<evidence type="ECO:0000256" key="7">
    <source>
        <dbReference type="ARBA" id="ARBA00026066"/>
    </source>
</evidence>
<evidence type="ECO:0000313" key="14">
    <source>
        <dbReference type="Proteomes" id="UP000254771"/>
    </source>
</evidence>
<dbReference type="NCBIfam" id="NF007959">
    <property type="entry name" value="PRK10678.1"/>
    <property type="match status" value="1"/>
</dbReference>
<evidence type="ECO:0000256" key="3">
    <source>
        <dbReference type="ARBA" id="ARBA00011950"/>
    </source>
</evidence>
<proteinExistence type="inferred from homology"/>
<dbReference type="SUPFAM" id="SSF54690">
    <property type="entry name" value="Molybdopterin synthase subunit MoaE"/>
    <property type="match status" value="1"/>
</dbReference>
<dbReference type="UniPathway" id="UPA00344"/>
<gene>
    <name evidence="13" type="ORF">DIZ78_07625</name>
</gene>
<dbReference type="GO" id="GO:0006777">
    <property type="term" value="P:Mo-molybdopterin cofactor biosynthetic process"/>
    <property type="evidence" value="ECO:0007669"/>
    <property type="project" value="UniProtKB-KW"/>
</dbReference>
<dbReference type="FunFam" id="3.90.1170.40:FF:000001">
    <property type="entry name" value="Molybdopterin synthase catalytic subunit MoaE"/>
    <property type="match status" value="1"/>
</dbReference>
<evidence type="ECO:0000256" key="5">
    <source>
        <dbReference type="ARBA" id="ARBA00022679"/>
    </source>
</evidence>
<reference evidence="13 14" key="1">
    <citation type="journal article" date="2018" name="ISME J.">
        <title>Endosymbiont genomes yield clues of tubeworm success.</title>
        <authorList>
            <person name="Li Y."/>
            <person name="Liles M.R."/>
            <person name="Halanych K.M."/>
        </authorList>
    </citation>
    <scope>NUCLEOTIDE SEQUENCE [LARGE SCALE GENOMIC DNA]</scope>
    <source>
        <strain evidence="13">A1462</strain>
    </source>
</reference>
<dbReference type="GO" id="GO:0030366">
    <property type="term" value="F:molybdopterin synthase activity"/>
    <property type="evidence" value="ECO:0007669"/>
    <property type="project" value="UniProtKB-EC"/>
</dbReference>
<dbReference type="EC" id="2.8.1.12" evidence="3"/>
<sequence>MNEIRIQSEPFDPNIETDILRAGNPAIGGVVSFIGLMRDINEGETVSTMTLEHYPGMTEKSLQTIVDEANQRWDLLGSRVVHRVGEMKPTDPIVLVAVASKHRGEAFQACEFIIDFLKTRAPFWKKESTPEGSRWVDARHSDDEAEARWKL</sequence>
<evidence type="ECO:0000313" key="13">
    <source>
        <dbReference type="EMBL" id="RDH86754.1"/>
    </source>
</evidence>
<comment type="subunit">
    <text evidence="7">Heterotetramer of 2 MoaD subunits and 2 MoaE subunits. Also stable as homodimer. The enzyme changes between these two forms during catalysis.</text>
</comment>